<keyword evidence="3" id="KW-0813">Transport</keyword>
<dbReference type="Gene3D" id="3.40.50.2300">
    <property type="match status" value="1"/>
</dbReference>
<feature type="transmembrane region" description="Helical" evidence="12">
    <location>
        <begin position="307"/>
        <end position="326"/>
    </location>
</feature>
<dbReference type="InterPro" id="IPR050864">
    <property type="entry name" value="Bacterial_PTS_Sugar_Transport"/>
</dbReference>
<dbReference type="Pfam" id="PF00359">
    <property type="entry name" value="PTS_EIIA_2"/>
    <property type="match status" value="1"/>
</dbReference>
<organism evidence="16 17">
    <name type="scientific">Gemella sanguinis</name>
    <dbReference type="NCBI Taxonomy" id="84135"/>
    <lineage>
        <taxon>Bacteria</taxon>
        <taxon>Bacillati</taxon>
        <taxon>Bacillota</taxon>
        <taxon>Bacilli</taxon>
        <taxon>Bacillales</taxon>
        <taxon>Gemellaceae</taxon>
        <taxon>Gemella</taxon>
    </lineage>
</organism>
<feature type="domain" description="PTS EIIB type-2" evidence="14">
    <location>
        <begin position="173"/>
        <end position="268"/>
    </location>
</feature>
<dbReference type="NCBIfam" id="TIGR00848">
    <property type="entry name" value="fruA"/>
    <property type="match status" value="1"/>
</dbReference>
<feature type="transmembrane region" description="Helical" evidence="12">
    <location>
        <begin position="370"/>
        <end position="389"/>
    </location>
</feature>
<dbReference type="InterPro" id="IPR006327">
    <property type="entry name" value="PTS_IIC_fruc"/>
</dbReference>
<evidence type="ECO:0000259" key="15">
    <source>
        <dbReference type="PROSITE" id="PS51104"/>
    </source>
</evidence>
<comment type="caution">
    <text evidence="16">The sequence shown here is derived from an EMBL/GenBank/DDBJ whole genome shotgun (WGS) entry which is preliminary data.</text>
</comment>
<dbReference type="SUPFAM" id="SSF52794">
    <property type="entry name" value="PTS system IIB component-like"/>
    <property type="match status" value="1"/>
</dbReference>
<dbReference type="Pfam" id="PF02302">
    <property type="entry name" value="PTS_IIB"/>
    <property type="match status" value="1"/>
</dbReference>
<dbReference type="InterPro" id="IPR004715">
    <property type="entry name" value="PTS_IIA_fruc"/>
</dbReference>
<dbReference type="PANTHER" id="PTHR30505:SF28">
    <property type="entry name" value="PTS SYSTEM 2-O-ALPHA-MANNOSYL-D-GLYCERATE-SPECIFIC EIIABC COMPONENT"/>
    <property type="match status" value="1"/>
</dbReference>
<evidence type="ECO:0000256" key="10">
    <source>
        <dbReference type="ARBA" id="ARBA00022989"/>
    </source>
</evidence>
<dbReference type="STRING" id="84135.GCA_001052115_00408"/>
<sequence>MKLTDVINYDLTQFGFSATNKNEALDKLTTMLVEKNVIKSKDNFLNALLAREAQSTTGVGENVAIPHAKSADFDKAMIVYAKSNEGVEWESFDGKPAKHIFMICAPDGRADEHLKALASLSQALMDPEVKAGLDAATTKEDVEKVFSDFVAKSEAPKEEKKEEAKPSGEKPYIIAVTACPTGIAHTFMAAEKIKETAKEMGLDVKVETNGQIGVENKLTKEDIDRAAGIIVAADKKVEVARFNGRPTIMTKVADGINKPKELIQTILDGKAPIYNHDGAEDEAEDSAGDESIWRQTYKHLMEGVSNMLPFVVAGGILIAISFIWGINSFNPEDPSYNKYAEVLFYLGKISFSMMLPILAGFIGRSIADRPGFIVGMVGGILADPSILSLKSDVLAYTPSGFLGALVAGFLAGGIITFLKLAFKWMPRSLDGIKPIFLFPILGSLIMGILMIYVINAPMASVMVGLQSFLSGLSGSGKFILGFVAAAMMAIDMGGPINKAAYVTGTALLTASGTAGSDVMAAVMIGGMVPPLAIAVSATINKTIWPKSQRSGALVNYVMGLAFITEGAIPFAASNPLRVIPPLFLSSGVAGALSMVFGSVSKAPHGGIFAIAVGAVSNPLMYLLALVVGALLGAVLLIASLNFRKNK</sequence>
<dbReference type="NCBIfam" id="TIGR00829">
    <property type="entry name" value="FRU"/>
    <property type="match status" value="1"/>
</dbReference>
<dbReference type="Gene3D" id="3.40.930.10">
    <property type="entry name" value="Mannitol-specific EII, Chain A"/>
    <property type="match status" value="1"/>
</dbReference>
<feature type="transmembrane region" description="Helical" evidence="12">
    <location>
        <begin position="434"/>
        <end position="454"/>
    </location>
</feature>
<dbReference type="NCBIfam" id="TIGR01427">
    <property type="entry name" value="PTS_IIC_fructo"/>
    <property type="match status" value="1"/>
</dbReference>
<evidence type="ECO:0000256" key="12">
    <source>
        <dbReference type="SAM" id="Phobius"/>
    </source>
</evidence>
<evidence type="ECO:0000256" key="3">
    <source>
        <dbReference type="ARBA" id="ARBA00022448"/>
    </source>
</evidence>
<feature type="transmembrane region" description="Helical" evidence="12">
    <location>
        <begin position="506"/>
        <end position="533"/>
    </location>
</feature>
<dbReference type="Proteomes" id="UP000235670">
    <property type="component" value="Unassembled WGS sequence"/>
</dbReference>
<dbReference type="FunFam" id="3.40.930.10:FF:000009">
    <property type="entry name" value="PTS system, fructose specific IIABC component"/>
    <property type="match status" value="1"/>
</dbReference>
<comment type="subcellular location">
    <subcellularLocation>
        <location evidence="1">Cell inner membrane</location>
        <topology evidence="1">Multi-pass membrane protein</topology>
    </subcellularLocation>
    <subcellularLocation>
        <location evidence="2">Cytoplasm</location>
    </subcellularLocation>
</comment>
<proteinExistence type="predicted"/>
<evidence type="ECO:0000259" key="13">
    <source>
        <dbReference type="PROSITE" id="PS51094"/>
    </source>
</evidence>
<evidence type="ECO:0000313" key="16">
    <source>
        <dbReference type="EMBL" id="PMC52199.1"/>
    </source>
</evidence>
<dbReference type="AlphaFoldDB" id="A0A2N6SE93"/>
<dbReference type="GO" id="GO:0005886">
    <property type="term" value="C:plasma membrane"/>
    <property type="evidence" value="ECO:0007669"/>
    <property type="project" value="UniProtKB-SubCell"/>
</dbReference>
<evidence type="ECO:0000256" key="8">
    <source>
        <dbReference type="ARBA" id="ARBA00022683"/>
    </source>
</evidence>
<evidence type="ECO:0000256" key="4">
    <source>
        <dbReference type="ARBA" id="ARBA00022475"/>
    </source>
</evidence>
<feature type="domain" description="PTS EIIA type-2" evidence="13">
    <location>
        <begin position="5"/>
        <end position="149"/>
    </location>
</feature>
<evidence type="ECO:0000256" key="6">
    <source>
        <dbReference type="ARBA" id="ARBA00022597"/>
    </source>
</evidence>
<feature type="transmembrane region" description="Helical" evidence="12">
    <location>
        <begin position="474"/>
        <end position="494"/>
    </location>
</feature>
<evidence type="ECO:0000259" key="14">
    <source>
        <dbReference type="PROSITE" id="PS51099"/>
    </source>
</evidence>
<dbReference type="CDD" id="cd00211">
    <property type="entry name" value="PTS_IIA_fru"/>
    <property type="match status" value="1"/>
</dbReference>
<dbReference type="GO" id="GO:0005351">
    <property type="term" value="F:carbohydrate:proton symporter activity"/>
    <property type="evidence" value="ECO:0007669"/>
    <property type="project" value="InterPro"/>
</dbReference>
<dbReference type="GO" id="GO:0009401">
    <property type="term" value="P:phosphoenolpyruvate-dependent sugar phosphotransferase system"/>
    <property type="evidence" value="ECO:0007669"/>
    <property type="project" value="UniProtKB-KW"/>
</dbReference>
<dbReference type="PROSITE" id="PS51104">
    <property type="entry name" value="PTS_EIIC_TYPE_2"/>
    <property type="match status" value="1"/>
</dbReference>
<dbReference type="PROSITE" id="PS51099">
    <property type="entry name" value="PTS_EIIB_TYPE_2"/>
    <property type="match status" value="1"/>
</dbReference>
<name>A0A2N6SE93_9BACL</name>
<feature type="domain" description="PTS EIIC type-2" evidence="15">
    <location>
        <begin position="296"/>
        <end position="646"/>
    </location>
</feature>
<feature type="transmembrane region" description="Helical" evidence="12">
    <location>
        <begin position="579"/>
        <end position="599"/>
    </location>
</feature>
<dbReference type="GO" id="GO:0022877">
    <property type="term" value="F:protein-N(PI)-phosphohistidine-fructose phosphotransferase system transporter activity"/>
    <property type="evidence" value="ECO:0007669"/>
    <property type="project" value="InterPro"/>
</dbReference>
<dbReference type="InterPro" id="IPR003353">
    <property type="entry name" value="PTS_IIB_fruc"/>
</dbReference>
<dbReference type="PROSITE" id="PS00372">
    <property type="entry name" value="PTS_EIIA_TYPE_2_HIS"/>
    <property type="match status" value="1"/>
</dbReference>
<feature type="transmembrane region" description="Helical" evidence="12">
    <location>
        <begin position="401"/>
        <end position="422"/>
    </location>
</feature>
<dbReference type="InterPro" id="IPR003501">
    <property type="entry name" value="PTS_EIIB_2/3"/>
</dbReference>
<dbReference type="CDD" id="cd05569">
    <property type="entry name" value="PTS_IIB_fructose"/>
    <property type="match status" value="1"/>
</dbReference>
<dbReference type="EMBL" id="PNGT01000006">
    <property type="protein sequence ID" value="PMC52199.1"/>
    <property type="molecule type" value="Genomic_DNA"/>
</dbReference>
<feature type="transmembrane region" description="Helical" evidence="12">
    <location>
        <begin position="619"/>
        <end position="642"/>
    </location>
</feature>
<dbReference type="Pfam" id="PF02378">
    <property type="entry name" value="PTS_EIIC"/>
    <property type="match status" value="1"/>
</dbReference>
<accession>A0A2N6SE93</accession>
<dbReference type="SUPFAM" id="SSF55804">
    <property type="entry name" value="Phoshotransferase/anion transport protein"/>
    <property type="match status" value="1"/>
</dbReference>
<dbReference type="GO" id="GO:0005737">
    <property type="term" value="C:cytoplasm"/>
    <property type="evidence" value="ECO:0007669"/>
    <property type="project" value="UniProtKB-SubCell"/>
</dbReference>
<dbReference type="PANTHER" id="PTHR30505">
    <property type="entry name" value="FRUCTOSE-LIKE PERMEASE"/>
    <property type="match status" value="1"/>
</dbReference>
<keyword evidence="6" id="KW-0762">Sugar transport</keyword>
<protein>
    <submittedName>
        <fullName evidence="16">PTS fructose transporter subunit IIC</fullName>
    </submittedName>
</protein>
<keyword evidence="4" id="KW-1003">Cell membrane</keyword>
<evidence type="ECO:0000256" key="11">
    <source>
        <dbReference type="ARBA" id="ARBA00023136"/>
    </source>
</evidence>
<evidence type="ECO:0000256" key="2">
    <source>
        <dbReference type="ARBA" id="ARBA00004496"/>
    </source>
</evidence>
<dbReference type="RefSeq" id="WP_102189999.1">
    <property type="nucleotide sequence ID" value="NZ_PNGT01000006.1"/>
</dbReference>
<dbReference type="InterPro" id="IPR003352">
    <property type="entry name" value="PTS_EIIC"/>
</dbReference>
<reference evidence="16 17" key="1">
    <citation type="submission" date="2017-09" db="EMBL/GenBank/DDBJ databases">
        <title>Bacterial strain isolated from the female urinary microbiota.</title>
        <authorList>
            <person name="Thomas-White K."/>
            <person name="Kumar N."/>
            <person name="Forster S."/>
            <person name="Putonti C."/>
            <person name="Lawley T."/>
            <person name="Wolfe A.J."/>
        </authorList>
    </citation>
    <scope>NUCLEOTIDE SEQUENCE [LARGE SCALE GENOMIC DNA]</scope>
    <source>
        <strain evidence="16 17">UMB0186</strain>
    </source>
</reference>
<keyword evidence="7" id="KW-0808">Transferase</keyword>
<gene>
    <name evidence="16" type="ORF">CJ218_06280</name>
</gene>
<keyword evidence="10 12" id="KW-1133">Transmembrane helix</keyword>
<feature type="transmembrane region" description="Helical" evidence="12">
    <location>
        <begin position="553"/>
        <end position="572"/>
    </location>
</feature>
<keyword evidence="11 12" id="KW-0472">Membrane</keyword>
<dbReference type="OrthoDB" id="9782569at2"/>
<keyword evidence="8" id="KW-0598">Phosphotransferase system</keyword>
<dbReference type="InterPro" id="IPR016152">
    <property type="entry name" value="PTrfase/Anion_transptr"/>
</dbReference>
<feature type="transmembrane region" description="Helical" evidence="12">
    <location>
        <begin position="342"/>
        <end position="363"/>
    </location>
</feature>
<evidence type="ECO:0000256" key="1">
    <source>
        <dbReference type="ARBA" id="ARBA00004429"/>
    </source>
</evidence>
<evidence type="ECO:0000256" key="5">
    <source>
        <dbReference type="ARBA" id="ARBA00022553"/>
    </source>
</evidence>
<dbReference type="InterPro" id="IPR002178">
    <property type="entry name" value="PTS_EIIA_type-2_dom"/>
</dbReference>
<dbReference type="InterPro" id="IPR013014">
    <property type="entry name" value="PTS_EIIC_2"/>
</dbReference>
<keyword evidence="5" id="KW-0597">Phosphoprotein</keyword>
<evidence type="ECO:0000256" key="7">
    <source>
        <dbReference type="ARBA" id="ARBA00022679"/>
    </source>
</evidence>
<dbReference type="PROSITE" id="PS51094">
    <property type="entry name" value="PTS_EIIA_TYPE_2"/>
    <property type="match status" value="1"/>
</dbReference>
<dbReference type="InterPro" id="IPR036095">
    <property type="entry name" value="PTS_EIIB-like_sf"/>
</dbReference>
<keyword evidence="9 12" id="KW-0812">Transmembrane</keyword>
<evidence type="ECO:0000313" key="17">
    <source>
        <dbReference type="Proteomes" id="UP000235670"/>
    </source>
</evidence>
<evidence type="ECO:0000256" key="9">
    <source>
        <dbReference type="ARBA" id="ARBA00022692"/>
    </source>
</evidence>
<dbReference type="GO" id="GO:0090563">
    <property type="term" value="F:protein-phosphocysteine-sugar phosphotransferase activity"/>
    <property type="evidence" value="ECO:0007669"/>
    <property type="project" value="TreeGrafter"/>
</dbReference>
<dbReference type="FunFam" id="3.40.50.2300:FF:000014">
    <property type="entry name" value="PTS system fructose-like transporter subunit IIB"/>
    <property type="match status" value="1"/>
</dbReference>
<dbReference type="InterPro" id="IPR013011">
    <property type="entry name" value="PTS_EIIB_2"/>
</dbReference>